<dbReference type="SUPFAM" id="SSF55797">
    <property type="entry name" value="PR-1-like"/>
    <property type="match status" value="1"/>
</dbReference>
<dbReference type="Gene3D" id="3.40.33.10">
    <property type="entry name" value="CAP"/>
    <property type="match status" value="1"/>
</dbReference>
<proteinExistence type="predicted"/>
<dbReference type="InterPro" id="IPR035940">
    <property type="entry name" value="CAP_sf"/>
</dbReference>
<accession>A0AAN5I084</accession>
<evidence type="ECO:0000259" key="2">
    <source>
        <dbReference type="SMART" id="SM00198"/>
    </source>
</evidence>
<reference evidence="4" key="1">
    <citation type="submission" date="2022-10" db="EMBL/GenBank/DDBJ databases">
        <title>Genome assembly of Pristionchus species.</title>
        <authorList>
            <person name="Yoshida K."/>
            <person name="Sommer R.J."/>
        </authorList>
    </citation>
    <scope>NUCLEOTIDE SEQUENCE [LARGE SCALE GENOMIC DNA]</scope>
    <source>
        <strain evidence="4">RS5460</strain>
    </source>
</reference>
<feature type="chain" id="PRO_5042900820" description="SCP domain-containing protein" evidence="1">
    <location>
        <begin position="18"/>
        <end position="151"/>
    </location>
</feature>
<name>A0AAN5I084_9BILA</name>
<keyword evidence="1" id="KW-0732">Signal</keyword>
<feature type="non-terminal residue" evidence="3">
    <location>
        <position position="151"/>
    </location>
</feature>
<dbReference type="Pfam" id="PF00188">
    <property type="entry name" value="CAP"/>
    <property type="match status" value="1"/>
</dbReference>
<dbReference type="EMBL" id="BTRK01000004">
    <property type="protein sequence ID" value="GMR47157.1"/>
    <property type="molecule type" value="Genomic_DNA"/>
</dbReference>
<feature type="signal peptide" evidence="1">
    <location>
        <begin position="1"/>
        <end position="17"/>
    </location>
</feature>
<feature type="domain" description="SCP" evidence="2">
    <location>
        <begin position="22"/>
        <end position="151"/>
    </location>
</feature>
<organism evidence="3 4">
    <name type="scientific">Pristionchus mayeri</name>
    <dbReference type="NCBI Taxonomy" id="1317129"/>
    <lineage>
        <taxon>Eukaryota</taxon>
        <taxon>Metazoa</taxon>
        <taxon>Ecdysozoa</taxon>
        <taxon>Nematoda</taxon>
        <taxon>Chromadorea</taxon>
        <taxon>Rhabditida</taxon>
        <taxon>Rhabditina</taxon>
        <taxon>Diplogasteromorpha</taxon>
        <taxon>Diplogasteroidea</taxon>
        <taxon>Neodiplogasteridae</taxon>
        <taxon>Pristionchus</taxon>
    </lineage>
</organism>
<dbReference type="AlphaFoldDB" id="A0AAN5I084"/>
<keyword evidence="4" id="KW-1185">Reference proteome</keyword>
<protein>
    <recommendedName>
        <fullName evidence="2">SCP domain-containing protein</fullName>
    </recommendedName>
</protein>
<evidence type="ECO:0000313" key="3">
    <source>
        <dbReference type="EMBL" id="GMR47157.1"/>
    </source>
</evidence>
<dbReference type="InterPro" id="IPR014044">
    <property type="entry name" value="CAP_dom"/>
</dbReference>
<dbReference type="SMART" id="SM00198">
    <property type="entry name" value="SCP"/>
    <property type="match status" value="1"/>
</dbReference>
<evidence type="ECO:0000313" key="4">
    <source>
        <dbReference type="Proteomes" id="UP001328107"/>
    </source>
</evidence>
<sequence>MMSLLFPCLLIISSVQAFNTTLFKSIILNYHNHIRWVHNAPPLVEDQSLENSAALWHNQAGKISAHQCLHSHLFSGGQNIYFAWQSQPMSEFELARNAMKAFYDEQKYYDYSRPSFSKPASHFTNLIWKSVQRIGISEFKANVLPAKQVFD</sequence>
<dbReference type="InterPro" id="IPR001283">
    <property type="entry name" value="CRISP-related"/>
</dbReference>
<gene>
    <name evidence="3" type="ORF">PMAYCL1PPCAC_17352</name>
</gene>
<dbReference type="PANTHER" id="PTHR10334">
    <property type="entry name" value="CYSTEINE-RICH SECRETORY PROTEIN-RELATED"/>
    <property type="match status" value="1"/>
</dbReference>
<dbReference type="Proteomes" id="UP001328107">
    <property type="component" value="Unassembled WGS sequence"/>
</dbReference>
<comment type="caution">
    <text evidence="3">The sequence shown here is derived from an EMBL/GenBank/DDBJ whole genome shotgun (WGS) entry which is preliminary data.</text>
</comment>
<evidence type="ECO:0000256" key="1">
    <source>
        <dbReference type="SAM" id="SignalP"/>
    </source>
</evidence>